<feature type="region of interest" description="Disordered" evidence="10">
    <location>
        <begin position="50"/>
        <end position="98"/>
    </location>
</feature>
<evidence type="ECO:0000256" key="8">
    <source>
        <dbReference type="ARBA" id="ARBA00029586"/>
    </source>
</evidence>
<feature type="compositionally biased region" description="Low complexity" evidence="10">
    <location>
        <begin position="59"/>
        <end position="73"/>
    </location>
</feature>
<keyword evidence="6" id="KW-0411">Iron-sulfur</keyword>
<keyword evidence="4" id="KW-0479">Metal-binding</keyword>
<keyword evidence="5" id="KW-0408">Iron</keyword>
<evidence type="ECO:0000256" key="4">
    <source>
        <dbReference type="ARBA" id="ARBA00022723"/>
    </source>
</evidence>
<dbReference type="FunFam" id="2.102.10.10:FF:000016">
    <property type="entry name" value="Nitrite reductase/ring-hydroxylating ferredoxin subunit"/>
    <property type="match status" value="1"/>
</dbReference>
<dbReference type="Gene3D" id="2.102.10.10">
    <property type="entry name" value="Rieske [2Fe-2S] iron-sulphur domain"/>
    <property type="match status" value="1"/>
</dbReference>
<dbReference type="InterPro" id="IPR005805">
    <property type="entry name" value="Rieske_Fe-S_prot_C"/>
</dbReference>
<organism evidence="12 13">
    <name type="scientific">Frankia nepalensis</name>
    <dbReference type="NCBI Taxonomy" id="1836974"/>
    <lineage>
        <taxon>Bacteria</taxon>
        <taxon>Bacillati</taxon>
        <taxon>Actinomycetota</taxon>
        <taxon>Actinomycetes</taxon>
        <taxon>Frankiales</taxon>
        <taxon>Frankiaceae</taxon>
        <taxon>Frankia</taxon>
    </lineage>
</organism>
<dbReference type="Pfam" id="PF00355">
    <property type="entry name" value="Rieske"/>
    <property type="match status" value="1"/>
</dbReference>
<dbReference type="InterPro" id="IPR017941">
    <property type="entry name" value="Rieske_2Fe-2S"/>
</dbReference>
<feature type="region of interest" description="Disordered" evidence="10">
    <location>
        <begin position="1"/>
        <end position="27"/>
    </location>
</feature>
<feature type="domain" description="Rieske" evidence="11">
    <location>
        <begin position="84"/>
        <end position="176"/>
    </location>
</feature>
<evidence type="ECO:0000256" key="10">
    <source>
        <dbReference type="SAM" id="MobiDB-lite"/>
    </source>
</evidence>
<keyword evidence="13" id="KW-1185">Reference proteome</keyword>
<dbReference type="Proteomes" id="UP000604475">
    <property type="component" value="Unassembled WGS sequence"/>
</dbReference>
<dbReference type="GO" id="GO:0046872">
    <property type="term" value="F:metal ion binding"/>
    <property type="evidence" value="ECO:0007669"/>
    <property type="project" value="UniProtKB-KW"/>
</dbReference>
<name>A0A937RG70_9ACTN</name>
<proteinExistence type="predicted"/>
<accession>A0A937RG70</accession>
<dbReference type="EMBL" id="JAEACQ010000148">
    <property type="protein sequence ID" value="MBL7626799.1"/>
    <property type="molecule type" value="Genomic_DNA"/>
</dbReference>
<keyword evidence="7" id="KW-1015">Disulfide bond</keyword>
<evidence type="ECO:0000256" key="3">
    <source>
        <dbReference type="ARBA" id="ARBA00022714"/>
    </source>
</evidence>
<dbReference type="InterPro" id="IPR014349">
    <property type="entry name" value="Rieske_Fe-S_prot"/>
</dbReference>
<evidence type="ECO:0000256" key="2">
    <source>
        <dbReference type="ARBA" id="ARBA00015816"/>
    </source>
</evidence>
<dbReference type="GO" id="GO:0004497">
    <property type="term" value="F:monooxygenase activity"/>
    <property type="evidence" value="ECO:0007669"/>
    <property type="project" value="UniProtKB-ARBA"/>
</dbReference>
<dbReference type="InterPro" id="IPR036922">
    <property type="entry name" value="Rieske_2Fe-2S_sf"/>
</dbReference>
<dbReference type="GO" id="GO:0016705">
    <property type="term" value="F:oxidoreductase activity, acting on paired donors, with incorporation or reduction of molecular oxygen"/>
    <property type="evidence" value="ECO:0007669"/>
    <property type="project" value="UniProtKB-ARBA"/>
</dbReference>
<evidence type="ECO:0000256" key="7">
    <source>
        <dbReference type="ARBA" id="ARBA00023157"/>
    </source>
</evidence>
<evidence type="ECO:0000313" key="12">
    <source>
        <dbReference type="EMBL" id="MBL7626799.1"/>
    </source>
</evidence>
<dbReference type="SUPFAM" id="SSF50022">
    <property type="entry name" value="ISP domain"/>
    <property type="match status" value="1"/>
</dbReference>
<evidence type="ECO:0000256" key="6">
    <source>
        <dbReference type="ARBA" id="ARBA00023014"/>
    </source>
</evidence>
<dbReference type="GO" id="GO:0016020">
    <property type="term" value="C:membrane"/>
    <property type="evidence" value="ECO:0007669"/>
    <property type="project" value="InterPro"/>
</dbReference>
<dbReference type="PANTHER" id="PTHR10134">
    <property type="entry name" value="CYTOCHROME B-C1 COMPLEX SUBUNIT RIESKE, MITOCHONDRIAL"/>
    <property type="match status" value="1"/>
</dbReference>
<evidence type="ECO:0000256" key="5">
    <source>
        <dbReference type="ARBA" id="ARBA00023004"/>
    </source>
</evidence>
<evidence type="ECO:0000259" key="11">
    <source>
        <dbReference type="PROSITE" id="PS51296"/>
    </source>
</evidence>
<reference evidence="12" key="1">
    <citation type="submission" date="2020-12" db="EMBL/GenBank/DDBJ databases">
        <title>Genomic characterization of non-nitrogen-fixing Frankia strains.</title>
        <authorList>
            <person name="Carlos-Shanley C."/>
            <person name="Guerra T."/>
            <person name="Hahn D."/>
        </authorList>
    </citation>
    <scope>NUCLEOTIDE SEQUENCE</scope>
    <source>
        <strain evidence="12">CN6</strain>
    </source>
</reference>
<dbReference type="CDD" id="cd03467">
    <property type="entry name" value="Rieske"/>
    <property type="match status" value="1"/>
</dbReference>
<dbReference type="PROSITE" id="PS51296">
    <property type="entry name" value="RIESKE"/>
    <property type="match status" value="1"/>
</dbReference>
<gene>
    <name evidence="12" type="ORF">I7412_06365</name>
</gene>
<dbReference type="AlphaFoldDB" id="A0A937RG70"/>
<dbReference type="PRINTS" id="PR00162">
    <property type="entry name" value="RIESKE"/>
</dbReference>
<comment type="function">
    <text evidence="1">Iron-sulfur subunit of the cytochrome bc1 complex, an essential component of the respiratory electron transport chain required for ATP synthesis. The bc1 complex catalyzes the oxidation of menaquinol and the reduction of cytochrome c in the respiratory chain. The bc1 complex operates through a Q-cycle mechanism that couples electron transfer to generation of the proton gradient that drives ATP synthesis.</text>
</comment>
<evidence type="ECO:0000256" key="1">
    <source>
        <dbReference type="ARBA" id="ARBA00002494"/>
    </source>
</evidence>
<comment type="caution">
    <text evidence="12">The sequence shown here is derived from an EMBL/GenBank/DDBJ whole genome shotgun (WGS) entry which is preliminary data.</text>
</comment>
<evidence type="ECO:0000256" key="9">
    <source>
        <dbReference type="ARBA" id="ARBA00034078"/>
    </source>
</evidence>
<sequence>MTRSDVTRDTTSLAEPDDSPVRTATLSRRATLPLVAVAIGASGYLVAACGSSDDDDTPDSSTAPPAPATSADPGGAGGTGPAEDSLASDSEVPAGGGLVVPDKKVVLTRDDSGTVHAFSAVCTHQGCLVSGVADGTINCACHGSKFNASTGAPVAGPATSPLAPVAVTVQDGGIFLS</sequence>
<comment type="cofactor">
    <cofactor evidence="9">
        <name>[2Fe-2S] cluster</name>
        <dbReference type="ChEBI" id="CHEBI:190135"/>
    </cofactor>
</comment>
<evidence type="ECO:0000313" key="13">
    <source>
        <dbReference type="Proteomes" id="UP000604475"/>
    </source>
</evidence>
<protein>
    <recommendedName>
        <fullName evidence="2">Cytochrome bc1 complex Rieske iron-sulfur subunit</fullName>
    </recommendedName>
    <alternativeName>
        <fullName evidence="8">Cytochrome bc1 reductase complex subunit QcrA</fullName>
    </alternativeName>
</protein>
<dbReference type="GO" id="GO:0051537">
    <property type="term" value="F:2 iron, 2 sulfur cluster binding"/>
    <property type="evidence" value="ECO:0007669"/>
    <property type="project" value="UniProtKB-KW"/>
</dbReference>
<keyword evidence="3" id="KW-0001">2Fe-2S</keyword>